<proteinExistence type="predicted"/>
<sequence>MYFQIIKLILWPRRGGEPRVVDFKPGIVNVISGASKTGKSAVVPIIDYCLGSDKCTIPVGVIRENCSWFGVLVDTIEGQKLLARREPGDQQSTGDMVFLEGSAIAVPAEITDKTTNVETVKRALNRLSGLTDLEFEPNAEGGYKSRPSFRDLMAFSFQPQNIVANPDVMFFKADTTEHREKLKTIFPYVLGAVTATVLQARFELDRLQRSLRRKETELKTIDSANNAWKAEALGWLRQAIELGILASDTQLPKEWPDIIDLLRLVAGSNWRSARPNLPGIDVTLARLADLRTAETEIAGELTEHRQRLNELRRLVESSEAYGDAMRIQRDRIGLADWLRGLSADVTDPIVSLGEGGREEDPGRSATISMALKIRLRTHPTLSNTLDKEIFRLRTAAETTLEQLNGVRTEISNLEKDSERTQAEANRFDQIERFLGRLQQALHLYDRADQSSDLRQEVEDLRTQISVLQQTVSEADIRRKLGNALDRVANFANRMVPRLDAEWPDAPLRLIIEDLTVKVLRGTREDYLWEIGSGANWLAYHVALMLALQRFFLGEPHHAVPSMLVFDQPSQVYFPKRTAEETIELVPWRDQDVAAVRKVFSLLGSEAVSSQGRLQVIVLDHADEDVWGDIDGVELIEEWRGGRALVPLEWLAGDLNANTLS</sequence>
<reference evidence="2" key="1">
    <citation type="submission" date="2000-03" db="EMBL/GenBank/DDBJ databases">
        <title>Octopine-type Ti plasmid sequence.</title>
        <authorList>
            <person name="Winans S.C."/>
            <person name="Zhu J."/>
            <person name="Oger P.M."/>
            <person name="Schrammeijer B."/>
            <person name="Hooykaas P.J."/>
            <person name="Farrand S.K."/>
        </authorList>
    </citation>
    <scope>NUCLEOTIDE SEQUENCE</scope>
    <source>
        <plasmid evidence="2">Ti</plasmid>
    </source>
</reference>
<dbReference type="SUPFAM" id="SSF52540">
    <property type="entry name" value="P-loop containing nucleoside triphosphate hydrolases"/>
    <property type="match status" value="1"/>
</dbReference>
<feature type="coiled-coil region" evidence="1">
    <location>
        <begin position="396"/>
        <end position="477"/>
    </location>
</feature>
<dbReference type="InterPro" id="IPR027417">
    <property type="entry name" value="P-loop_NTPase"/>
</dbReference>
<accession>O52294</accession>
<dbReference type="RefSeq" id="WP_010892465.1">
    <property type="nucleotide sequence ID" value="NC_002377.1"/>
</dbReference>
<gene>
    <name evidence="2" type="primary">yme</name>
</gene>
<feature type="coiled-coil region" evidence="1">
    <location>
        <begin position="197"/>
        <end position="224"/>
    </location>
</feature>
<dbReference type="Pfam" id="PF12532">
    <property type="entry name" value="DUF3732"/>
    <property type="match status" value="1"/>
</dbReference>
<keyword evidence="2" id="KW-0614">Plasmid</keyword>
<evidence type="ECO:0000256" key="1">
    <source>
        <dbReference type="SAM" id="Coils"/>
    </source>
</evidence>
<dbReference type="EMBL" id="AF242881">
    <property type="protein sequence ID" value="AAB91579.2"/>
    <property type="molecule type" value="Genomic_DNA"/>
</dbReference>
<evidence type="ECO:0000313" key="2">
    <source>
        <dbReference type="EMBL" id="AAB91579.2"/>
    </source>
</evidence>
<geneLocation type="plasmid" evidence="2">
    <name>Ti</name>
</geneLocation>
<dbReference type="InterPro" id="IPR022205">
    <property type="entry name" value="DUF3732"/>
</dbReference>
<dbReference type="Gene3D" id="3.40.50.300">
    <property type="entry name" value="P-loop containing nucleotide triphosphate hydrolases"/>
    <property type="match status" value="1"/>
</dbReference>
<name>O52294_AGRTU</name>
<organism evidence="2">
    <name type="scientific">Agrobacterium tumefaciens</name>
    <dbReference type="NCBI Taxonomy" id="358"/>
    <lineage>
        <taxon>Bacteria</taxon>
        <taxon>Pseudomonadati</taxon>
        <taxon>Pseudomonadota</taxon>
        <taxon>Alphaproteobacteria</taxon>
        <taxon>Hyphomicrobiales</taxon>
        <taxon>Rhizobiaceae</taxon>
        <taxon>Rhizobium/Agrobacterium group</taxon>
        <taxon>Agrobacterium</taxon>
        <taxon>Agrobacterium tumefaciens complex</taxon>
    </lineage>
</organism>
<protein>
    <submittedName>
        <fullName evidence="2">Yme</fullName>
    </submittedName>
</protein>
<keyword evidence="1" id="KW-0175">Coiled coil</keyword>
<dbReference type="AlphaFoldDB" id="O52294"/>